<dbReference type="SUPFAM" id="SSF54001">
    <property type="entry name" value="Cysteine proteinases"/>
    <property type="match status" value="1"/>
</dbReference>
<gene>
    <name evidence="15" type="primary">LOC101492035</name>
</gene>
<dbReference type="STRING" id="3827.A0A1S2XGH2"/>
<dbReference type="RefSeq" id="XP_004489011.1">
    <property type="nucleotide sequence ID" value="XM_004488954.3"/>
</dbReference>
<dbReference type="GO" id="GO:0006508">
    <property type="term" value="P:proteolysis"/>
    <property type="evidence" value="ECO:0007669"/>
    <property type="project" value="UniProtKB-KW"/>
</dbReference>
<keyword evidence="3" id="KW-0645">Protease</keyword>
<dbReference type="PRINTS" id="PR00705">
    <property type="entry name" value="PAPAIN"/>
</dbReference>
<evidence type="ECO:0000259" key="13">
    <source>
        <dbReference type="SMART" id="SM00848"/>
    </source>
</evidence>
<feature type="signal peptide" evidence="11">
    <location>
        <begin position="1"/>
        <end position="27"/>
    </location>
</feature>
<dbReference type="InterPro" id="IPR039417">
    <property type="entry name" value="Peptidase_C1A_papain-like"/>
</dbReference>
<keyword evidence="8" id="KW-0325">Glycoprotein</keyword>
<dbReference type="Gene3D" id="3.90.70.10">
    <property type="entry name" value="Cysteine proteinases"/>
    <property type="match status" value="1"/>
</dbReference>
<dbReference type="PROSITE" id="PS00639">
    <property type="entry name" value="THIOL_PROTEASE_HIS"/>
    <property type="match status" value="1"/>
</dbReference>
<name>A0A1S2XGH2_CICAR</name>
<evidence type="ECO:0000256" key="10">
    <source>
        <dbReference type="ARBA" id="ARBA00080531"/>
    </source>
</evidence>
<keyword evidence="4 11" id="KW-0732">Signal</keyword>
<keyword evidence="5" id="KW-0378">Hydrolase</keyword>
<organism evidence="14 15">
    <name type="scientific">Cicer arietinum</name>
    <name type="common">Chickpea</name>
    <name type="synonym">Garbanzo</name>
    <dbReference type="NCBI Taxonomy" id="3827"/>
    <lineage>
        <taxon>Eukaryota</taxon>
        <taxon>Viridiplantae</taxon>
        <taxon>Streptophyta</taxon>
        <taxon>Embryophyta</taxon>
        <taxon>Tracheophyta</taxon>
        <taxon>Spermatophyta</taxon>
        <taxon>Magnoliopsida</taxon>
        <taxon>eudicotyledons</taxon>
        <taxon>Gunneridae</taxon>
        <taxon>Pentapetalae</taxon>
        <taxon>rosids</taxon>
        <taxon>fabids</taxon>
        <taxon>Fabales</taxon>
        <taxon>Fabaceae</taxon>
        <taxon>Papilionoideae</taxon>
        <taxon>50 kb inversion clade</taxon>
        <taxon>NPAAA clade</taxon>
        <taxon>Hologalegina</taxon>
        <taxon>IRL clade</taxon>
        <taxon>Cicereae</taxon>
        <taxon>Cicer</taxon>
    </lineage>
</organism>
<dbReference type="PROSITE" id="PS00640">
    <property type="entry name" value="THIOL_PROTEASE_ASN"/>
    <property type="match status" value="1"/>
</dbReference>
<dbReference type="GO" id="GO:0005788">
    <property type="term" value="C:endoplasmic reticulum lumen"/>
    <property type="evidence" value="ECO:0007669"/>
    <property type="project" value="UniProtKB-SubCell"/>
</dbReference>
<dbReference type="InterPro" id="IPR013201">
    <property type="entry name" value="Prot_inhib_I29"/>
</dbReference>
<dbReference type="InterPro" id="IPR038765">
    <property type="entry name" value="Papain-like_cys_pep_sf"/>
</dbReference>
<dbReference type="Pfam" id="PF00112">
    <property type="entry name" value="Peptidase_C1"/>
    <property type="match status" value="1"/>
</dbReference>
<evidence type="ECO:0000256" key="5">
    <source>
        <dbReference type="ARBA" id="ARBA00022801"/>
    </source>
</evidence>
<dbReference type="CDD" id="cd02248">
    <property type="entry name" value="Peptidase_C1A"/>
    <property type="match status" value="1"/>
</dbReference>
<dbReference type="GO" id="GO:0008234">
    <property type="term" value="F:cysteine-type peptidase activity"/>
    <property type="evidence" value="ECO:0007669"/>
    <property type="project" value="UniProtKB-KW"/>
</dbReference>
<dbReference type="InterPro" id="IPR000668">
    <property type="entry name" value="Peptidase_C1A_C"/>
</dbReference>
<dbReference type="OrthoDB" id="10253408at2759"/>
<dbReference type="SMART" id="SM00645">
    <property type="entry name" value="Pept_C1"/>
    <property type="match status" value="1"/>
</dbReference>
<evidence type="ECO:0000256" key="1">
    <source>
        <dbReference type="ARBA" id="ARBA00004319"/>
    </source>
</evidence>
<dbReference type="SMART" id="SM00848">
    <property type="entry name" value="Inhibitor_I29"/>
    <property type="match status" value="1"/>
</dbReference>
<evidence type="ECO:0000259" key="12">
    <source>
        <dbReference type="SMART" id="SM00645"/>
    </source>
</evidence>
<dbReference type="KEGG" id="cam:101492035"/>
<reference evidence="15" key="2">
    <citation type="submission" date="2025-08" db="UniProtKB">
        <authorList>
            <consortium name="RefSeq"/>
        </authorList>
    </citation>
    <scope>IDENTIFICATION</scope>
    <source>
        <tissue evidence="15">Etiolated seedlings</tissue>
    </source>
</reference>
<dbReference type="InterPro" id="IPR025661">
    <property type="entry name" value="Pept_asp_AS"/>
</dbReference>
<keyword evidence="6" id="KW-0788">Thiol protease</keyword>
<dbReference type="GeneID" id="101492035"/>
<dbReference type="Proteomes" id="UP000087171">
    <property type="component" value="Chromosome Ca1"/>
</dbReference>
<evidence type="ECO:0000313" key="15">
    <source>
        <dbReference type="RefSeq" id="XP_004489011.1"/>
    </source>
</evidence>
<comment type="subcellular location">
    <subcellularLocation>
        <location evidence="1">Endoplasmic reticulum lumen</location>
    </subcellularLocation>
</comment>
<dbReference type="InterPro" id="IPR000169">
    <property type="entry name" value="Pept_cys_AS"/>
</dbReference>
<proteinExistence type="inferred from homology"/>
<evidence type="ECO:0000256" key="4">
    <source>
        <dbReference type="ARBA" id="ARBA00022729"/>
    </source>
</evidence>
<evidence type="ECO:0000256" key="9">
    <source>
        <dbReference type="ARBA" id="ARBA00069575"/>
    </source>
</evidence>
<keyword evidence="14" id="KW-1185">Reference proteome</keyword>
<evidence type="ECO:0000256" key="2">
    <source>
        <dbReference type="ARBA" id="ARBA00008455"/>
    </source>
</evidence>
<dbReference type="AlphaFoldDB" id="A0A1S2XGH2"/>
<dbReference type="InterPro" id="IPR013128">
    <property type="entry name" value="Peptidase_C1A"/>
</dbReference>
<evidence type="ECO:0000313" key="14">
    <source>
        <dbReference type="Proteomes" id="UP000087171"/>
    </source>
</evidence>
<evidence type="ECO:0000256" key="3">
    <source>
        <dbReference type="ARBA" id="ARBA00022670"/>
    </source>
</evidence>
<reference evidence="14" key="1">
    <citation type="journal article" date="2013" name="Nat. Biotechnol.">
        <title>Draft genome sequence of chickpea (Cicer arietinum) provides a resource for trait improvement.</title>
        <authorList>
            <person name="Varshney R.K."/>
            <person name="Song C."/>
            <person name="Saxena R.K."/>
            <person name="Azam S."/>
            <person name="Yu S."/>
            <person name="Sharpe A.G."/>
            <person name="Cannon S."/>
            <person name="Baek J."/>
            <person name="Rosen B.D."/>
            <person name="Tar'an B."/>
            <person name="Millan T."/>
            <person name="Zhang X."/>
            <person name="Ramsay L.D."/>
            <person name="Iwata A."/>
            <person name="Wang Y."/>
            <person name="Nelson W."/>
            <person name="Farmer A.D."/>
            <person name="Gaur P.M."/>
            <person name="Soderlund C."/>
            <person name="Penmetsa R.V."/>
            <person name="Xu C."/>
            <person name="Bharti A.K."/>
            <person name="He W."/>
            <person name="Winter P."/>
            <person name="Zhao S."/>
            <person name="Hane J.K."/>
            <person name="Carrasquilla-Garcia N."/>
            <person name="Condie J.A."/>
            <person name="Upadhyaya H.D."/>
            <person name="Luo M.C."/>
            <person name="Thudi M."/>
            <person name="Gowda C.L."/>
            <person name="Singh N.P."/>
            <person name="Lichtenzveig J."/>
            <person name="Gali K.K."/>
            <person name="Rubio J."/>
            <person name="Nadarajan N."/>
            <person name="Dolezel J."/>
            <person name="Bansal K.C."/>
            <person name="Xu X."/>
            <person name="Edwards D."/>
            <person name="Zhang G."/>
            <person name="Kahl G."/>
            <person name="Gil J."/>
            <person name="Singh K.B."/>
            <person name="Datta S.K."/>
            <person name="Jackson S.A."/>
            <person name="Wang J."/>
            <person name="Cook D.R."/>
        </authorList>
    </citation>
    <scope>NUCLEOTIDE SEQUENCE [LARGE SCALE GENOMIC DNA]</scope>
    <source>
        <strain evidence="14">cv. CDC Frontier</strain>
    </source>
</reference>
<feature type="domain" description="Cathepsin propeptide inhibitor" evidence="13">
    <location>
        <begin position="39"/>
        <end position="96"/>
    </location>
</feature>
<keyword evidence="7" id="KW-1015">Disulfide bond</keyword>
<dbReference type="eggNOG" id="KOG1543">
    <property type="taxonomic scope" value="Eukaryota"/>
</dbReference>
<evidence type="ECO:0000256" key="6">
    <source>
        <dbReference type="ARBA" id="ARBA00022807"/>
    </source>
</evidence>
<evidence type="ECO:0000256" key="7">
    <source>
        <dbReference type="ARBA" id="ARBA00023157"/>
    </source>
</evidence>
<dbReference type="Pfam" id="PF08246">
    <property type="entry name" value="Inhibitor_I29"/>
    <property type="match status" value="1"/>
</dbReference>
<accession>A0A1S2XGH2</accession>
<dbReference type="PANTHER" id="PTHR12411">
    <property type="entry name" value="CYSTEINE PROTEASE FAMILY C1-RELATED"/>
    <property type="match status" value="1"/>
</dbReference>
<dbReference type="PaxDb" id="3827-XP_004489011.1"/>
<dbReference type="FunFam" id="3.90.70.10:FF:000023">
    <property type="entry name" value="Senescence-specific cysteine protease SAG39"/>
    <property type="match status" value="1"/>
</dbReference>
<protein>
    <recommendedName>
        <fullName evidence="9">Vignain</fullName>
    </recommendedName>
    <alternativeName>
        <fullName evidence="10">Bean endopeptidase</fullName>
    </alternativeName>
</protein>
<comment type="similarity">
    <text evidence="2">Belongs to the peptidase C1 family.</text>
</comment>
<feature type="domain" description="Peptidase C1A papain C-terminal" evidence="12">
    <location>
        <begin position="125"/>
        <end position="342"/>
    </location>
</feature>
<feature type="chain" id="PRO_5018682190" description="Vignain" evidence="11">
    <location>
        <begin position="28"/>
        <end position="343"/>
    </location>
</feature>
<dbReference type="InterPro" id="IPR025660">
    <property type="entry name" value="Pept_his_AS"/>
</dbReference>
<evidence type="ECO:0000256" key="11">
    <source>
        <dbReference type="SAM" id="SignalP"/>
    </source>
</evidence>
<evidence type="ECO:0000256" key="8">
    <source>
        <dbReference type="ARBA" id="ARBA00023180"/>
    </source>
</evidence>
<sequence>MVTNNQMHYFSFTFVLCLGLWAFQATSRNLQDDSMHERHEQWMGQYGKVYKNAKEREKRFGIFKENVNYIEVSNSVGNKSYKLGINEFADLTNHEFVASRNKFNAYLDGSSTKTTTFKYHNVSAVPSTVDWRLEGAVTPVKDQGQCGCCWAFSAVASTEGIHKLSTGNLVSLSEQELVDCDTSGEDQGCEGGLMDDAFKFIIQNNGLNTEAEYPYQGVDGTCNTNEEGNHVATISGYEDVPANDELALQKAVANQPISVAIDASGSDFQFYSSGVFTGSCGTELDHGVAVVGYGVSEDEIEYWLVKNSWGIKWGEEGYIRMQRGVDALEGLCGIAMQASYPTA</sequence>
<dbReference type="PROSITE" id="PS00139">
    <property type="entry name" value="THIOL_PROTEASE_CYS"/>
    <property type="match status" value="1"/>
</dbReference>